<dbReference type="CDD" id="cd01335">
    <property type="entry name" value="Radical_SAM"/>
    <property type="match status" value="1"/>
</dbReference>
<proteinExistence type="inferred from homology"/>
<keyword evidence="3" id="KW-0479">Metal-binding</keyword>
<dbReference type="SFLD" id="SFLDS00029">
    <property type="entry name" value="Radical_SAM"/>
    <property type="match status" value="1"/>
</dbReference>
<dbReference type="GO" id="GO:0051536">
    <property type="term" value="F:iron-sulfur cluster binding"/>
    <property type="evidence" value="ECO:0007669"/>
    <property type="project" value="UniProtKB-KW"/>
</dbReference>
<dbReference type="InterPro" id="IPR034485">
    <property type="entry name" value="Anaerobic_Cys-type_sulfatase-m"/>
</dbReference>
<dbReference type="InterPro" id="IPR058240">
    <property type="entry name" value="rSAM_sf"/>
</dbReference>
<evidence type="ECO:0000256" key="6">
    <source>
        <dbReference type="ARBA" id="ARBA00023601"/>
    </source>
</evidence>
<name>A0A9E2L2Z9_9SPIR</name>
<organism evidence="8 9">
    <name type="scientific">Candidatus Treponema excrementipullorum</name>
    <dbReference type="NCBI Taxonomy" id="2838768"/>
    <lineage>
        <taxon>Bacteria</taxon>
        <taxon>Pseudomonadati</taxon>
        <taxon>Spirochaetota</taxon>
        <taxon>Spirochaetia</taxon>
        <taxon>Spirochaetales</taxon>
        <taxon>Treponemataceae</taxon>
        <taxon>Treponema</taxon>
    </lineage>
</organism>
<dbReference type="SUPFAM" id="SSF102114">
    <property type="entry name" value="Radical SAM enzymes"/>
    <property type="match status" value="1"/>
</dbReference>
<dbReference type="Gene3D" id="3.20.20.70">
    <property type="entry name" value="Aldolase class I"/>
    <property type="match status" value="1"/>
</dbReference>
<dbReference type="SFLD" id="SFLDG01384">
    <property type="entry name" value="thioether_bond_formation_requi"/>
    <property type="match status" value="1"/>
</dbReference>
<keyword evidence="4" id="KW-0408">Iron</keyword>
<sequence length="380" mass="43578">MHPLSLLIKPVSATCNMNCDYCFYHDVSSCRETALHTIMPDTVLEQLIKKACSFATGSCTFAFQGGEPTLAGLDFFRKAVQLVHTYAPRNLQIHFALQTNGYSVNRELLELFKKNNFLLGISLDGTEEIHNLHRKNHYGQGTFSSVQKTLSAIRQLHIDYNILSVVTDTSAERIQEIYTFFKKQKFDFLQFIPCLPPLPKKGTNISAPFPLSPEAYGEFLVKLFDLWYSDFFSGSPLSIRQFDNYLLMLLGQPPEACDMGGRCSVQYVIESDGSVYPCDFFCLDEYTLGNVCRDDFETFDKNRDRLGFIEESMQQMPRCKTCPYFVLCRGGCKRHRLMATQSAHDFTQNYFCQSFYRFFEECGDKLLDVASAIQKKRKNL</sequence>
<dbReference type="InterPro" id="IPR023867">
    <property type="entry name" value="Sulphatase_maturase_rSAM"/>
</dbReference>
<reference evidence="8" key="2">
    <citation type="submission" date="2021-04" db="EMBL/GenBank/DDBJ databases">
        <authorList>
            <person name="Gilroy R."/>
        </authorList>
    </citation>
    <scope>NUCLEOTIDE SEQUENCE</scope>
    <source>
        <strain evidence="8">Gambia15-2214</strain>
    </source>
</reference>
<gene>
    <name evidence="8" type="ORF">IAA16_09680</name>
</gene>
<comment type="similarity">
    <text evidence="6">Belongs to the radical SAM superfamily. Anaerobic sulfatase-maturating enzyme family.</text>
</comment>
<dbReference type="Pfam" id="PF04055">
    <property type="entry name" value="Radical_SAM"/>
    <property type="match status" value="1"/>
</dbReference>
<reference evidence="8" key="1">
    <citation type="journal article" date="2021" name="PeerJ">
        <title>Extensive microbial diversity within the chicken gut microbiome revealed by metagenomics and culture.</title>
        <authorList>
            <person name="Gilroy R."/>
            <person name="Ravi A."/>
            <person name="Getino M."/>
            <person name="Pursley I."/>
            <person name="Horton D.L."/>
            <person name="Alikhan N.F."/>
            <person name="Baker D."/>
            <person name="Gharbi K."/>
            <person name="Hall N."/>
            <person name="Watson M."/>
            <person name="Adriaenssens E.M."/>
            <person name="Foster-Nyarko E."/>
            <person name="Jarju S."/>
            <person name="Secka A."/>
            <person name="Antonio M."/>
            <person name="Oren A."/>
            <person name="Chaudhuri R.R."/>
            <person name="La Ragione R."/>
            <person name="Hildebrand F."/>
            <person name="Pallen M.J."/>
        </authorList>
    </citation>
    <scope>NUCLEOTIDE SEQUENCE</scope>
    <source>
        <strain evidence="8">Gambia15-2214</strain>
    </source>
</reference>
<dbReference type="SFLD" id="SFLDG01072">
    <property type="entry name" value="dehydrogenase_like"/>
    <property type="match status" value="1"/>
</dbReference>
<dbReference type="InterPro" id="IPR007197">
    <property type="entry name" value="rSAM"/>
</dbReference>
<dbReference type="SFLD" id="SFLDG01386">
    <property type="entry name" value="main_SPASM_domain-containing"/>
    <property type="match status" value="1"/>
</dbReference>
<feature type="domain" description="Radical SAM core" evidence="7">
    <location>
        <begin position="1"/>
        <end position="229"/>
    </location>
</feature>
<evidence type="ECO:0000313" key="9">
    <source>
        <dbReference type="Proteomes" id="UP000823914"/>
    </source>
</evidence>
<dbReference type="PANTHER" id="PTHR43273:SF3">
    <property type="entry name" value="ANAEROBIC SULFATASE-MATURATING ENZYME HOMOLOG ASLB-RELATED"/>
    <property type="match status" value="1"/>
</dbReference>
<dbReference type="GO" id="GO:0046872">
    <property type="term" value="F:metal ion binding"/>
    <property type="evidence" value="ECO:0007669"/>
    <property type="project" value="UniProtKB-KW"/>
</dbReference>
<accession>A0A9E2L2Z9</accession>
<evidence type="ECO:0000256" key="3">
    <source>
        <dbReference type="ARBA" id="ARBA00022723"/>
    </source>
</evidence>
<dbReference type="Proteomes" id="UP000823914">
    <property type="component" value="Unassembled WGS sequence"/>
</dbReference>
<comment type="caution">
    <text evidence="8">The sequence shown here is derived from an EMBL/GenBank/DDBJ whole genome shotgun (WGS) entry which is preliminary data.</text>
</comment>
<evidence type="ECO:0000256" key="2">
    <source>
        <dbReference type="ARBA" id="ARBA00022691"/>
    </source>
</evidence>
<evidence type="ECO:0000256" key="5">
    <source>
        <dbReference type="ARBA" id="ARBA00023014"/>
    </source>
</evidence>
<dbReference type="PROSITE" id="PS51918">
    <property type="entry name" value="RADICAL_SAM"/>
    <property type="match status" value="1"/>
</dbReference>
<dbReference type="Pfam" id="PF13186">
    <property type="entry name" value="SPASM"/>
    <property type="match status" value="1"/>
</dbReference>
<evidence type="ECO:0000256" key="4">
    <source>
        <dbReference type="ARBA" id="ARBA00023004"/>
    </source>
</evidence>
<dbReference type="GO" id="GO:0016491">
    <property type="term" value="F:oxidoreductase activity"/>
    <property type="evidence" value="ECO:0007669"/>
    <property type="project" value="InterPro"/>
</dbReference>
<dbReference type="InterPro" id="IPR023885">
    <property type="entry name" value="4Fe4S-binding_SPASM_dom"/>
</dbReference>
<dbReference type="NCBIfam" id="TIGR03942">
    <property type="entry name" value="sulfatase_rSAM"/>
    <property type="match status" value="1"/>
</dbReference>
<evidence type="ECO:0000313" key="8">
    <source>
        <dbReference type="EMBL" id="MBU3850823.1"/>
    </source>
</evidence>
<dbReference type="PANTHER" id="PTHR43273">
    <property type="entry name" value="ANAEROBIC SULFATASE-MATURATING ENZYME HOMOLOG ASLB-RELATED"/>
    <property type="match status" value="1"/>
</dbReference>
<keyword evidence="5" id="KW-0411">Iron-sulfur</keyword>
<evidence type="ECO:0000256" key="1">
    <source>
        <dbReference type="ARBA" id="ARBA00001966"/>
    </source>
</evidence>
<dbReference type="NCBIfam" id="TIGR04085">
    <property type="entry name" value="rSAM_more_4Fe4S"/>
    <property type="match status" value="1"/>
</dbReference>
<dbReference type="AlphaFoldDB" id="A0A9E2L2Z9"/>
<dbReference type="SFLD" id="SFLDF00289">
    <property type="entry name" value="anaerobic_Cys-type_sulfatase-m"/>
    <property type="match status" value="1"/>
</dbReference>
<protein>
    <submittedName>
        <fullName evidence="8">Anaerobic sulfatase maturase</fullName>
    </submittedName>
</protein>
<keyword evidence="2" id="KW-0949">S-adenosyl-L-methionine</keyword>
<comment type="cofactor">
    <cofactor evidence="1">
        <name>[4Fe-4S] cluster</name>
        <dbReference type="ChEBI" id="CHEBI:49883"/>
    </cofactor>
</comment>
<dbReference type="EMBL" id="JAHLFV010000222">
    <property type="protein sequence ID" value="MBU3850823.1"/>
    <property type="molecule type" value="Genomic_DNA"/>
</dbReference>
<dbReference type="InterPro" id="IPR013785">
    <property type="entry name" value="Aldolase_TIM"/>
</dbReference>
<evidence type="ECO:0000259" key="7">
    <source>
        <dbReference type="PROSITE" id="PS51918"/>
    </source>
</evidence>
<dbReference type="SFLD" id="SFLDG01067">
    <property type="entry name" value="SPASM/twitch_domain_containing"/>
    <property type="match status" value="1"/>
</dbReference>